<dbReference type="RefSeq" id="WP_084661113.1">
    <property type="nucleotide sequence ID" value="NZ_FWWY01000001.1"/>
</dbReference>
<dbReference type="Proteomes" id="UP000192660">
    <property type="component" value="Unassembled WGS sequence"/>
</dbReference>
<organism evidence="1 2">
    <name type="scientific">Sulfobacillus thermosulfidooxidans (strain DSM 9293 / VKM B-1269 / AT-1)</name>
    <dbReference type="NCBI Taxonomy" id="929705"/>
    <lineage>
        <taxon>Bacteria</taxon>
        <taxon>Bacillati</taxon>
        <taxon>Bacillota</taxon>
        <taxon>Clostridia</taxon>
        <taxon>Eubacteriales</taxon>
        <taxon>Clostridiales Family XVII. Incertae Sedis</taxon>
        <taxon>Sulfobacillus</taxon>
    </lineage>
</organism>
<dbReference type="Gene3D" id="3.40.50.300">
    <property type="entry name" value="P-loop containing nucleotide triphosphate hydrolases"/>
    <property type="match status" value="1"/>
</dbReference>
<name>A0A1W1WDY7_SULTA</name>
<accession>A0A1W1WDY7</accession>
<reference evidence="2" key="1">
    <citation type="submission" date="2017-04" db="EMBL/GenBank/DDBJ databases">
        <authorList>
            <person name="Varghese N."/>
            <person name="Submissions S."/>
        </authorList>
    </citation>
    <scope>NUCLEOTIDE SEQUENCE [LARGE SCALE GENOMIC DNA]</scope>
    <source>
        <strain evidence="2">DSM 9293</strain>
    </source>
</reference>
<keyword evidence="2" id="KW-1185">Reference proteome</keyword>
<dbReference type="EMBL" id="FWWY01000001">
    <property type="protein sequence ID" value="SMC03943.1"/>
    <property type="molecule type" value="Genomic_DNA"/>
</dbReference>
<dbReference type="AlphaFoldDB" id="A0A1W1WDY7"/>
<evidence type="ECO:0000313" key="2">
    <source>
        <dbReference type="Proteomes" id="UP000192660"/>
    </source>
</evidence>
<sequence>MNKPIFVHSGWRTGSTYIWSKFRLHSDCMPFYEPFNEVLVHITHDMLPSFQPSNWDSHHPRVATSYFSEYGSLISTGVQGFHPNFTIKNFFRNEQECLWDQAAYLAMLMHLSYQSHRRPVFNFCRSLGRIPWLRQTFPGIHILLLRNPIDQWLSGRAQLRKGNPYFEIMPYLIMGQDEVPPIIRTIAQYWKLPQYTSDIAFFDAYHQIRPLVTSYSTTQSFGIFLDLYLYSTLLALPFVDIVIDMDELDLSLTYRQEVSNILRETLNLSLPFDDVHITHYGPDNRPPHWQNVIINALQRMESQWLPEMYCSIPELQPEHVNYIIHKVREVPLLEPRIRW</sequence>
<evidence type="ECO:0000313" key="1">
    <source>
        <dbReference type="EMBL" id="SMC03943.1"/>
    </source>
</evidence>
<dbReference type="OrthoDB" id="263590at2"/>
<gene>
    <name evidence="1" type="ORF">SAMN00768000_1369</name>
</gene>
<proteinExistence type="predicted"/>
<evidence type="ECO:0008006" key="3">
    <source>
        <dbReference type="Google" id="ProtNLM"/>
    </source>
</evidence>
<protein>
    <recommendedName>
        <fullName evidence="3">Sulfotransferase family protein</fullName>
    </recommendedName>
</protein>
<dbReference type="InterPro" id="IPR027417">
    <property type="entry name" value="P-loop_NTPase"/>
</dbReference>
<dbReference type="SUPFAM" id="SSF52540">
    <property type="entry name" value="P-loop containing nucleoside triphosphate hydrolases"/>
    <property type="match status" value="1"/>
</dbReference>